<dbReference type="GO" id="GO:0003755">
    <property type="term" value="F:peptidyl-prolyl cis-trans isomerase activity"/>
    <property type="evidence" value="ECO:0007669"/>
    <property type="project" value="InterPro"/>
</dbReference>
<evidence type="ECO:0000259" key="1">
    <source>
        <dbReference type="PROSITE" id="PS50072"/>
    </source>
</evidence>
<reference evidence="2 3" key="1">
    <citation type="submission" date="2020-10" db="EMBL/GenBank/DDBJ databases">
        <title>Plant Genome Project.</title>
        <authorList>
            <person name="Zhang R.-G."/>
        </authorList>
    </citation>
    <scope>NUCLEOTIDE SEQUENCE [LARGE SCALE GENOMIC DNA]</scope>
    <source>
        <strain evidence="2">FAFU-HL-1</strain>
        <tissue evidence="2">Leaf</tissue>
    </source>
</reference>
<protein>
    <recommendedName>
        <fullName evidence="1">PPIase cyclophilin-type domain-containing protein</fullName>
    </recommendedName>
</protein>
<organism evidence="2 3">
    <name type="scientific">Salix dunnii</name>
    <dbReference type="NCBI Taxonomy" id="1413687"/>
    <lineage>
        <taxon>Eukaryota</taxon>
        <taxon>Viridiplantae</taxon>
        <taxon>Streptophyta</taxon>
        <taxon>Embryophyta</taxon>
        <taxon>Tracheophyta</taxon>
        <taxon>Spermatophyta</taxon>
        <taxon>Magnoliopsida</taxon>
        <taxon>eudicotyledons</taxon>
        <taxon>Gunneridae</taxon>
        <taxon>Pentapetalae</taxon>
        <taxon>rosids</taxon>
        <taxon>fabids</taxon>
        <taxon>Malpighiales</taxon>
        <taxon>Salicaceae</taxon>
        <taxon>Saliceae</taxon>
        <taxon>Salix</taxon>
    </lineage>
</organism>
<dbReference type="SUPFAM" id="SSF50891">
    <property type="entry name" value="Cyclophilin-like"/>
    <property type="match status" value="1"/>
</dbReference>
<feature type="domain" description="PPIase cyclophilin-type" evidence="1">
    <location>
        <begin position="80"/>
        <end position="223"/>
    </location>
</feature>
<dbReference type="OrthoDB" id="193499at2759"/>
<evidence type="ECO:0000313" key="3">
    <source>
        <dbReference type="Proteomes" id="UP000657918"/>
    </source>
</evidence>
<comment type="caution">
    <text evidence="2">The sequence shown here is derived from an EMBL/GenBank/DDBJ whole genome shotgun (WGS) entry which is preliminary data.</text>
</comment>
<name>A0A835K4S7_9ROSI</name>
<dbReference type="InterPro" id="IPR029000">
    <property type="entry name" value="Cyclophilin-like_dom_sf"/>
</dbReference>
<evidence type="ECO:0000313" key="2">
    <source>
        <dbReference type="EMBL" id="KAF9680695.1"/>
    </source>
</evidence>
<gene>
    <name evidence="2" type="ORF">SADUNF_Sadunf06G0148300</name>
</gene>
<dbReference type="Gene3D" id="2.40.100.10">
    <property type="entry name" value="Cyclophilin-like"/>
    <property type="match status" value="1"/>
</dbReference>
<dbReference type="GO" id="GO:0009507">
    <property type="term" value="C:chloroplast"/>
    <property type="evidence" value="ECO:0007669"/>
    <property type="project" value="TreeGrafter"/>
</dbReference>
<keyword evidence="3" id="KW-1185">Reference proteome</keyword>
<dbReference type="PANTHER" id="PTHR47875">
    <property type="entry name" value="PEPTIDYL-PROLYL CIS-TRANS ISOMERASE CYP28, CHLOROPLASTIC"/>
    <property type="match status" value="1"/>
</dbReference>
<proteinExistence type="predicted"/>
<dbReference type="EMBL" id="JADGMS010000006">
    <property type="protein sequence ID" value="KAF9680695.1"/>
    <property type="molecule type" value="Genomic_DNA"/>
</dbReference>
<dbReference type="InterPro" id="IPR044178">
    <property type="entry name" value="CYP28-like"/>
</dbReference>
<sequence length="503" mass="55307">MYSPVTPQAPPPLLPNHHHHIPSLLSSTTITRRSFLLSTSLSTLSPPRPNIDTTITDRVFLDFSICSNYLRPDRTLSDNFSTLCTDSVPLGRLVLGLYGHLVPLTVSNFKTMCTSYSYKNTLVHKIFPGQFFLAGRQGRREKGEVKVPQDLTRNIESVDSKAFKLTHSGPGILSLCLSENDDEDDIKLNPEYRNVEFLITTGPGPCPQLDSKNIVFGVVLEGLPQNPRLPLTPALSQISVLPLVLGLPPVLGLPSPPPPPQIPGLPSVPGVPQVPRLPPTPTLPQIPETLVNKLCALIPLFPSLLKDACGPTRGAPTAARATSKGSAGSSNDLLSFGFHQLWSCVTFFHSSLHCSRMLVVPPESSKCCQSYLKRVSWKVGETFSRYGLLILRLLSLSIQDLELFLWVLFENGDENYNKLDPNYRNVELSITKGCGLDVVTSIASIPTYKPSDRIRQFNDLAEFLGDERAQNARTIWNKPLKTVYISDCGELKVAKLSLTPSLP</sequence>
<dbReference type="Proteomes" id="UP000657918">
    <property type="component" value="Unassembled WGS sequence"/>
</dbReference>
<accession>A0A835K4S7</accession>
<dbReference type="FunFam" id="2.40.100.10:FF:000037">
    <property type="entry name" value="Peptidyl-prolyl cis-trans isomerase"/>
    <property type="match status" value="1"/>
</dbReference>
<dbReference type="PANTHER" id="PTHR47875:SF1">
    <property type="entry name" value="PEPTIDYL-PROLYL CIS-TRANS ISOMERASE CYP28, CHLOROPLASTIC"/>
    <property type="match status" value="1"/>
</dbReference>
<dbReference type="Pfam" id="PF00160">
    <property type="entry name" value="Pro_isomerase"/>
    <property type="match status" value="1"/>
</dbReference>
<dbReference type="AlphaFoldDB" id="A0A835K4S7"/>
<dbReference type="PROSITE" id="PS50072">
    <property type="entry name" value="CSA_PPIASE_2"/>
    <property type="match status" value="1"/>
</dbReference>
<dbReference type="InterPro" id="IPR002130">
    <property type="entry name" value="Cyclophilin-type_PPIase_dom"/>
</dbReference>